<sequence length="98" mass="11137">MAALGHHHRVEHDGAGEPRQRLRHGHGDLGIGNHADFDRVNVDIVEHQPDLLIDELSRHNVDAGDTLRVLRRQRGDCRHSIDAARRERLQIRLDARAA</sequence>
<evidence type="ECO:0000313" key="2">
    <source>
        <dbReference type="EMBL" id="SDI33769.1"/>
    </source>
</evidence>
<reference evidence="2 3" key="1">
    <citation type="submission" date="2016-10" db="EMBL/GenBank/DDBJ databases">
        <authorList>
            <person name="de Groot N.N."/>
        </authorList>
    </citation>
    <scope>NUCLEOTIDE SEQUENCE [LARGE SCALE GENOMIC DNA]</scope>
    <source>
        <strain evidence="2 3">DSM 25294</strain>
    </source>
</reference>
<dbReference type="Proteomes" id="UP000199382">
    <property type="component" value="Unassembled WGS sequence"/>
</dbReference>
<gene>
    <name evidence="2" type="ORF">SAMN04488026_100242</name>
</gene>
<proteinExistence type="predicted"/>
<dbReference type="STRING" id="571298.SAMN04488026_100242"/>
<organism evidence="2 3">
    <name type="scientific">Aliiruegeria lutimaris</name>
    <dbReference type="NCBI Taxonomy" id="571298"/>
    <lineage>
        <taxon>Bacteria</taxon>
        <taxon>Pseudomonadati</taxon>
        <taxon>Pseudomonadota</taxon>
        <taxon>Alphaproteobacteria</taxon>
        <taxon>Rhodobacterales</taxon>
        <taxon>Roseobacteraceae</taxon>
        <taxon>Aliiruegeria</taxon>
    </lineage>
</organism>
<feature type="compositionally biased region" description="Basic and acidic residues" evidence="1">
    <location>
        <begin position="10"/>
        <end position="20"/>
    </location>
</feature>
<dbReference type="EMBL" id="FNEK01000002">
    <property type="protein sequence ID" value="SDI33769.1"/>
    <property type="molecule type" value="Genomic_DNA"/>
</dbReference>
<evidence type="ECO:0000313" key="3">
    <source>
        <dbReference type="Proteomes" id="UP000199382"/>
    </source>
</evidence>
<name>A0A1G8JR72_9RHOB</name>
<protein>
    <submittedName>
        <fullName evidence="2">Uncharacterized protein</fullName>
    </submittedName>
</protein>
<feature type="region of interest" description="Disordered" evidence="1">
    <location>
        <begin position="1"/>
        <end position="30"/>
    </location>
</feature>
<keyword evidence="3" id="KW-1185">Reference proteome</keyword>
<evidence type="ECO:0000256" key="1">
    <source>
        <dbReference type="SAM" id="MobiDB-lite"/>
    </source>
</evidence>
<accession>A0A1G8JR72</accession>
<dbReference type="AlphaFoldDB" id="A0A1G8JR72"/>